<dbReference type="Proteomes" id="UP001595935">
    <property type="component" value="Unassembled WGS sequence"/>
</dbReference>
<dbReference type="EMBL" id="JBHSGV010000008">
    <property type="protein sequence ID" value="MFC4749646.1"/>
    <property type="molecule type" value="Genomic_DNA"/>
</dbReference>
<evidence type="ECO:0000256" key="1">
    <source>
        <dbReference type="SAM" id="SignalP"/>
    </source>
</evidence>
<proteinExistence type="predicted"/>
<feature type="chain" id="PRO_5045810033" evidence="1">
    <location>
        <begin position="20"/>
        <end position="204"/>
    </location>
</feature>
<comment type="caution">
    <text evidence="2">The sequence shown here is derived from an EMBL/GenBank/DDBJ whole genome shotgun (WGS) entry which is preliminary data.</text>
</comment>
<keyword evidence="1" id="KW-0732">Signal</keyword>
<gene>
    <name evidence="2" type="ORF">ACFO5S_19500</name>
</gene>
<dbReference type="PROSITE" id="PS51257">
    <property type="entry name" value="PROKAR_LIPOPROTEIN"/>
    <property type="match status" value="1"/>
</dbReference>
<organism evidence="2 3">
    <name type="scientific">Flavobacterium branchiicola</name>
    <dbReference type="NCBI Taxonomy" id="1114875"/>
    <lineage>
        <taxon>Bacteria</taxon>
        <taxon>Pseudomonadati</taxon>
        <taxon>Bacteroidota</taxon>
        <taxon>Flavobacteriia</taxon>
        <taxon>Flavobacteriales</taxon>
        <taxon>Flavobacteriaceae</taxon>
        <taxon>Flavobacterium</taxon>
    </lineage>
</organism>
<accession>A0ABV9PJW3</accession>
<dbReference type="RefSeq" id="WP_213259672.1">
    <property type="nucleotide sequence ID" value="NZ_JAGYWA010000008.1"/>
</dbReference>
<reference evidence="3" key="1">
    <citation type="journal article" date="2019" name="Int. J. Syst. Evol. Microbiol.">
        <title>The Global Catalogue of Microorganisms (GCM) 10K type strain sequencing project: providing services to taxonomists for standard genome sequencing and annotation.</title>
        <authorList>
            <consortium name="The Broad Institute Genomics Platform"/>
            <consortium name="The Broad Institute Genome Sequencing Center for Infectious Disease"/>
            <person name="Wu L."/>
            <person name="Ma J."/>
        </authorList>
    </citation>
    <scope>NUCLEOTIDE SEQUENCE [LARGE SCALE GENOMIC DNA]</scope>
    <source>
        <strain evidence="3">WYCCWR 13023</strain>
    </source>
</reference>
<name>A0ABV9PJW3_9FLAO</name>
<keyword evidence="3" id="KW-1185">Reference proteome</keyword>
<protein>
    <submittedName>
        <fullName evidence="2">Uncharacterized protein</fullName>
    </submittedName>
</protein>
<evidence type="ECO:0000313" key="3">
    <source>
        <dbReference type="Proteomes" id="UP001595935"/>
    </source>
</evidence>
<evidence type="ECO:0000313" key="2">
    <source>
        <dbReference type="EMBL" id="MFC4749646.1"/>
    </source>
</evidence>
<feature type="signal peptide" evidence="1">
    <location>
        <begin position="1"/>
        <end position="19"/>
    </location>
</feature>
<sequence length="204" mass="23669">MIKKLILLLLLSFSCALVAQEKGLNIENHPKTLFDEGKIALKNNDLDHAFVLFSLAQDSNYDDEINDKSLKKTDSLKILLRTKLTNQIIGNWKMLHNESWAMREPSDSVVGKMITIESNQILFYELYPKAKKWNLIKTENLLFSEKPNMSFDPILIVFSNKDVWKYYIDEISGNLIAYYIGQEYETGISEMVCGNQKLQYFKLQ</sequence>